<gene>
    <name evidence="8" type="ORF">BRPE64_CCDS06870</name>
</gene>
<dbReference type="GO" id="GO:0005524">
    <property type="term" value="F:ATP binding"/>
    <property type="evidence" value="ECO:0007669"/>
    <property type="project" value="InterPro"/>
</dbReference>
<keyword evidence="3" id="KW-0808">Transferase</keyword>
<dbReference type="InterPro" id="IPR030665">
    <property type="entry name" value="KaiC"/>
</dbReference>
<evidence type="ECO:0000256" key="6">
    <source>
        <dbReference type="ARBA" id="ARBA00022801"/>
    </source>
</evidence>
<dbReference type="PANTHER" id="PTHR42926">
    <property type="match status" value="1"/>
</dbReference>
<dbReference type="Gene3D" id="3.40.50.300">
    <property type="entry name" value="P-loop containing nucleotide triphosphate hydrolases"/>
    <property type="match status" value="2"/>
</dbReference>
<evidence type="ECO:0000313" key="8">
    <source>
        <dbReference type="EMBL" id="BAN26770.1"/>
    </source>
</evidence>
<name>R4WYX8_9BURK</name>
<protein>
    <recommendedName>
        <fullName evidence="1">non-specific serine/threonine protein kinase</fullName>
        <ecNumber evidence="1">2.7.11.1</ecNumber>
    </recommendedName>
</protein>
<evidence type="ECO:0000256" key="4">
    <source>
        <dbReference type="ARBA" id="ARBA00022737"/>
    </source>
</evidence>
<keyword evidence="2" id="KW-0597">Phosphoprotein</keyword>
<dbReference type="SMART" id="SM00382">
    <property type="entry name" value="AAA"/>
    <property type="match status" value="2"/>
</dbReference>
<evidence type="ECO:0000256" key="2">
    <source>
        <dbReference type="ARBA" id="ARBA00022553"/>
    </source>
</evidence>
<dbReference type="InterPro" id="IPR003593">
    <property type="entry name" value="AAA+_ATPase"/>
</dbReference>
<dbReference type="Pfam" id="PF06745">
    <property type="entry name" value="ATPase"/>
    <property type="match status" value="2"/>
</dbReference>
<dbReference type="PROSITE" id="PS51146">
    <property type="entry name" value="KAIC"/>
    <property type="match status" value="2"/>
</dbReference>
<dbReference type="RefSeq" id="WP_016347479.1">
    <property type="nucleotide sequence ID" value="NC_021288.1"/>
</dbReference>
<dbReference type="KEGG" id="buo:BRPE64_CCDS06870"/>
<keyword evidence="9" id="KW-1185">Reference proteome</keyword>
<reference evidence="8 9" key="2">
    <citation type="journal article" date="2018" name="Int. J. Syst. Evol. Microbiol.">
        <title>Burkholderia insecticola sp. nov., a gut symbiotic bacterium of the bean bug Riptortus pedestris.</title>
        <authorList>
            <person name="Takeshita K."/>
            <person name="Tamaki H."/>
            <person name="Ohbayashi T."/>
            <person name="Meng X.-Y."/>
            <person name="Sone T."/>
            <person name="Mitani Y."/>
            <person name="Peeters C."/>
            <person name="Kikuchi Y."/>
            <person name="Vandamme P."/>
        </authorList>
    </citation>
    <scope>NUCLEOTIDE SEQUENCE [LARGE SCALE GENOMIC DNA]</scope>
    <source>
        <strain evidence="8">RPE64</strain>
    </source>
</reference>
<feature type="domain" description="KaiC" evidence="7">
    <location>
        <begin position="254"/>
        <end position="486"/>
    </location>
</feature>
<evidence type="ECO:0000256" key="1">
    <source>
        <dbReference type="ARBA" id="ARBA00012513"/>
    </source>
</evidence>
<feature type="domain" description="KaiC" evidence="7">
    <location>
        <begin position="14"/>
        <end position="252"/>
    </location>
</feature>
<dbReference type="InterPro" id="IPR014774">
    <property type="entry name" value="KaiC-like_dom"/>
</dbReference>
<dbReference type="AlphaFoldDB" id="R4WYX8"/>
<keyword evidence="6" id="KW-0378">Hydrolase</keyword>
<evidence type="ECO:0000259" key="7">
    <source>
        <dbReference type="PROSITE" id="PS51146"/>
    </source>
</evidence>
<dbReference type="CDD" id="cd19488">
    <property type="entry name" value="KaiC-like_N"/>
    <property type="match status" value="1"/>
</dbReference>
<dbReference type="InterPro" id="IPR051347">
    <property type="entry name" value="Circadian_clock_KaiC-rel"/>
</dbReference>
<dbReference type="Proteomes" id="UP000013966">
    <property type="component" value="Chromosome 3"/>
</dbReference>
<dbReference type="GO" id="GO:0016787">
    <property type="term" value="F:hydrolase activity"/>
    <property type="evidence" value="ECO:0007669"/>
    <property type="project" value="UniProtKB-KW"/>
</dbReference>
<keyword evidence="4" id="KW-0677">Repeat</keyword>
<dbReference type="HOGENOM" id="CLU_023669_4_2_4"/>
<organism evidence="8 9">
    <name type="scientific">Caballeronia insecticola</name>
    <dbReference type="NCBI Taxonomy" id="758793"/>
    <lineage>
        <taxon>Bacteria</taxon>
        <taxon>Pseudomonadati</taxon>
        <taxon>Pseudomonadota</taxon>
        <taxon>Betaproteobacteria</taxon>
        <taxon>Burkholderiales</taxon>
        <taxon>Burkholderiaceae</taxon>
        <taxon>Caballeronia</taxon>
    </lineage>
</organism>
<keyword evidence="5" id="KW-0418">Kinase</keyword>
<proteinExistence type="predicted"/>
<dbReference type="EC" id="2.7.11.1" evidence="1"/>
<dbReference type="PIRSF" id="PIRSF039117">
    <property type="entry name" value="KaiC"/>
    <property type="match status" value="1"/>
</dbReference>
<dbReference type="PATRIC" id="fig|758793.3.peg.4998"/>
<evidence type="ECO:0000313" key="9">
    <source>
        <dbReference type="Proteomes" id="UP000013966"/>
    </source>
</evidence>
<evidence type="ECO:0000256" key="5">
    <source>
        <dbReference type="ARBA" id="ARBA00022777"/>
    </source>
</evidence>
<dbReference type="SUPFAM" id="SSF52540">
    <property type="entry name" value="P-loop containing nucleoside triphosphate hydrolases"/>
    <property type="match status" value="2"/>
</dbReference>
<dbReference type="InterPro" id="IPR010624">
    <property type="entry name" value="KaiC_dom"/>
</dbReference>
<reference evidence="8 9" key="1">
    <citation type="journal article" date="2013" name="Genome Announc.">
        <title>Complete Genome Sequence of Burkholderia sp. Strain RPE64, Bacterial Symbiont of the Bean Bug Riptortus pedestris.</title>
        <authorList>
            <person name="Shibata T.F."/>
            <person name="Maeda T."/>
            <person name="Nikoh N."/>
            <person name="Yamaguchi K."/>
            <person name="Oshima K."/>
            <person name="Hattori M."/>
            <person name="Nishiyama T."/>
            <person name="Hasebe M."/>
            <person name="Fukatsu T."/>
            <person name="Kikuchi Y."/>
            <person name="Shigenobu S."/>
        </authorList>
    </citation>
    <scope>NUCLEOTIDE SEQUENCE [LARGE SCALE GENOMIC DNA]</scope>
</reference>
<accession>R4WYX8</accession>
<evidence type="ECO:0000256" key="3">
    <source>
        <dbReference type="ARBA" id="ARBA00022679"/>
    </source>
</evidence>
<dbReference type="PRINTS" id="PR01874">
    <property type="entry name" value="DNAREPAIRADA"/>
</dbReference>
<dbReference type="PANTHER" id="PTHR42926:SF1">
    <property type="entry name" value="CIRCADIAN CLOCK OSCILLATOR PROTEIN KAIC 1"/>
    <property type="match status" value="1"/>
</dbReference>
<dbReference type="OrthoDB" id="9783783at2"/>
<dbReference type="InterPro" id="IPR027417">
    <property type="entry name" value="P-loop_NTPase"/>
</dbReference>
<dbReference type="EMBL" id="AP013060">
    <property type="protein sequence ID" value="BAN26770.1"/>
    <property type="molecule type" value="Genomic_DNA"/>
</dbReference>
<dbReference type="STRING" id="758793.BRPE64_CCDS06870"/>
<dbReference type="GO" id="GO:0004674">
    <property type="term" value="F:protein serine/threonine kinase activity"/>
    <property type="evidence" value="ECO:0007669"/>
    <property type="project" value="UniProtKB-EC"/>
</dbReference>
<sequence length="508" mass="55367">MLDTTDTNTAIQPGRIPTGVDGIDDILSGGLTPHRMYLIEGAPGAGKTTLALQFLLKGAEIGEPGLYVTLSETKAELVAVAQSHGWDTGRFTIIELLSDEGLDPRYEQTVLHPAEVELGETVRDVIAKVDELRPTRLVFDSLSELRMLSQNSLRYRRQILALKRYFATRACTVMLLDDNTSEPGDLQLHSIAHGVISLDNLVHDYGGERRRLRIAKMRGIRFREGFHDMTLKTGGIEVYPRLIAAEHHTDYSANPLSTGTEGLDALLGGGLVPGTNALIVGPSGVGKTTTVASCLLAALRRGEACVYYLFDETRPTLLRRSINLGIDLRPYLENGLLTLRQIDPAEISPGEFASDVRKSVEQDGARFVAIDSLNAYLQAMPGERYLLLQMHELLTYLNQRGVITMLVLGQHGIIGEVQSDIDISYLSDVVVLFRYFERAGEVLTAITAVKSRSNGHERSIRQFRLGSGGLNVGEALRDFEGILSGLPSYRGDTAMLPGTGGEPASPAG</sequence>